<proteinExistence type="predicted"/>
<protein>
    <recommendedName>
        <fullName evidence="1">Phospholipase C/D domain-containing protein</fullName>
    </recommendedName>
</protein>
<accession>A0A1J5E8T3</accession>
<gene>
    <name evidence="2" type="ORF">AUJ95_05920</name>
</gene>
<dbReference type="AlphaFoldDB" id="A0A1J5E8T3"/>
<dbReference type="Pfam" id="PF00882">
    <property type="entry name" value="Zn_dep_PLPC"/>
    <property type="match status" value="1"/>
</dbReference>
<comment type="caution">
    <text evidence="2">The sequence shown here is derived from an EMBL/GenBank/DDBJ whole genome shotgun (WGS) entry which is preliminary data.</text>
</comment>
<evidence type="ECO:0000313" key="2">
    <source>
        <dbReference type="EMBL" id="OIP39080.1"/>
    </source>
</evidence>
<sequence length="288" mass="33084">MKRVSVIAIITTGILFMAQDSFAYGLLTHIELATQTIRILGPEAKGILDIYFAYFTLGAIGPDLFNKTPFSRILHHDLLTRFAIALLDYIKMVKDGEKKDKLRAYIYGYLTHIAGDIHGHPLAHQLSSQREHNLRLLKVYAHQDLHIAIKYHPKPDSYNAQLQISLYCLDGDIAQMLIEVYNKVSPKGSNMDWKTLMTCFDRTKFSVWLLTLQANNAFFRQIFMPFSPNLKYTLEFDRNFSLAKKTAEQFISSGHSYLYQLPWEKDFGDVFNEGLKIDCPLCFKAKGN</sequence>
<dbReference type="EMBL" id="MNYI01000161">
    <property type="protein sequence ID" value="OIP39080.1"/>
    <property type="molecule type" value="Genomic_DNA"/>
</dbReference>
<evidence type="ECO:0000313" key="3">
    <source>
        <dbReference type="Proteomes" id="UP000183085"/>
    </source>
</evidence>
<dbReference type="InterPro" id="IPR029002">
    <property type="entry name" value="PLPC/GPLD1"/>
</dbReference>
<evidence type="ECO:0000259" key="1">
    <source>
        <dbReference type="Pfam" id="PF00882"/>
    </source>
</evidence>
<name>A0A1J5E8T3_9BACT</name>
<feature type="domain" description="Phospholipase C/D" evidence="1">
    <location>
        <begin position="28"/>
        <end position="203"/>
    </location>
</feature>
<organism evidence="2 3">
    <name type="scientific">Candidatus Desantisbacteria bacterium CG2_30_40_21</name>
    <dbReference type="NCBI Taxonomy" id="1817895"/>
    <lineage>
        <taxon>Bacteria</taxon>
        <taxon>Candidatus Desantisiibacteriota</taxon>
    </lineage>
</organism>
<dbReference type="Proteomes" id="UP000183085">
    <property type="component" value="Unassembled WGS sequence"/>
</dbReference>
<reference evidence="2 3" key="1">
    <citation type="journal article" date="2016" name="Environ. Microbiol.">
        <title>Genomic resolution of a cold subsurface aquifer community provides metabolic insights for novel microbes adapted to high CO concentrations.</title>
        <authorList>
            <person name="Probst A.J."/>
            <person name="Castelle C.J."/>
            <person name="Singh A."/>
            <person name="Brown C.T."/>
            <person name="Anantharaman K."/>
            <person name="Sharon I."/>
            <person name="Hug L.A."/>
            <person name="Burstein D."/>
            <person name="Emerson J.B."/>
            <person name="Thomas B.C."/>
            <person name="Banfield J.F."/>
        </authorList>
    </citation>
    <scope>NUCLEOTIDE SEQUENCE [LARGE SCALE GENOMIC DNA]</scope>
    <source>
        <strain evidence="2">CG2_30_40_21</strain>
    </source>
</reference>